<dbReference type="GO" id="GO:0016787">
    <property type="term" value="F:hydrolase activity"/>
    <property type="evidence" value="ECO:0007669"/>
    <property type="project" value="UniProtKB-KW"/>
</dbReference>
<proteinExistence type="predicted"/>
<dbReference type="AlphaFoldDB" id="A0A1I6L7K8"/>
<feature type="region of interest" description="Disordered" evidence="1">
    <location>
        <begin position="100"/>
        <end position="120"/>
    </location>
</feature>
<dbReference type="EMBL" id="FOZK01000002">
    <property type="protein sequence ID" value="SFR99449.1"/>
    <property type="molecule type" value="Genomic_DNA"/>
</dbReference>
<evidence type="ECO:0000256" key="1">
    <source>
        <dbReference type="SAM" id="MobiDB-lite"/>
    </source>
</evidence>
<dbReference type="STRING" id="767519.SAMN05216559_2210"/>
<dbReference type="Pfam" id="PF01955">
    <property type="entry name" value="CbiZ"/>
    <property type="match status" value="1"/>
</dbReference>
<keyword evidence="2" id="KW-0378">Hydrolase</keyword>
<dbReference type="Proteomes" id="UP000199062">
    <property type="component" value="Unassembled WGS sequence"/>
</dbReference>
<sequence length="242" mass="24770">MFDATVRDGVCQCRHAGARWLVTGWDGGYRDADAAYNVTVPDGFDRTDLADFRDERLRAVGFEDPGPALLTGVSMAHARCASAGPVTALATAGVSNPAALPVDPASSESPAAGRADDCPSDWRPGTVNLVVGAERALADGTLAELLATCVEAKAATLSDLAGVPGTTSDAVAVGCVPDADPVDFAGSATDVGGRARACVRDAVRASFASRYAEAEPPNSVADAEYGVVTDRETDVWNPADAD</sequence>
<organism evidence="2 3">
    <name type="scientific">Halomicrobium zhouii</name>
    <dbReference type="NCBI Taxonomy" id="767519"/>
    <lineage>
        <taxon>Archaea</taxon>
        <taxon>Methanobacteriati</taxon>
        <taxon>Methanobacteriota</taxon>
        <taxon>Stenosarchaea group</taxon>
        <taxon>Halobacteria</taxon>
        <taxon>Halobacteriales</taxon>
        <taxon>Haloarculaceae</taxon>
        <taxon>Halomicrobium</taxon>
    </lineage>
</organism>
<dbReference type="RefSeq" id="WP_089816590.1">
    <property type="nucleotide sequence ID" value="NZ_FOZK01000002.1"/>
</dbReference>
<dbReference type="InterPro" id="IPR052209">
    <property type="entry name" value="CbiZ"/>
</dbReference>
<accession>A0A1I6L7K8</accession>
<dbReference type="OrthoDB" id="157452at2157"/>
<feature type="region of interest" description="Disordered" evidence="1">
    <location>
        <begin position="216"/>
        <end position="242"/>
    </location>
</feature>
<evidence type="ECO:0000313" key="3">
    <source>
        <dbReference type="Proteomes" id="UP000199062"/>
    </source>
</evidence>
<name>A0A1I6L7K8_9EURY</name>
<dbReference type="InterPro" id="IPR002808">
    <property type="entry name" value="AdoCbi_amidolase"/>
</dbReference>
<keyword evidence="3" id="KW-1185">Reference proteome</keyword>
<reference evidence="2 3" key="1">
    <citation type="submission" date="2016-10" db="EMBL/GenBank/DDBJ databases">
        <authorList>
            <person name="de Groot N.N."/>
        </authorList>
    </citation>
    <scope>NUCLEOTIDE SEQUENCE [LARGE SCALE GENOMIC DNA]</scope>
    <source>
        <strain evidence="2 3">CGMCC 1.10457</strain>
    </source>
</reference>
<evidence type="ECO:0000313" key="2">
    <source>
        <dbReference type="EMBL" id="SFR99449.1"/>
    </source>
</evidence>
<dbReference type="PANTHER" id="PTHR35336">
    <property type="entry name" value="ADENOSYLCOBINAMIDE AMIDOHYDROLASE"/>
    <property type="match status" value="1"/>
</dbReference>
<protein>
    <submittedName>
        <fullName evidence="2">Adenosylcobinamide hydrolase</fullName>
    </submittedName>
</protein>
<gene>
    <name evidence="2" type="ORF">SAMN05216559_2210</name>
</gene>
<dbReference type="PANTHER" id="PTHR35336:SF5">
    <property type="entry name" value="ADENOSYLCOBINAMIDE AMIDOHYDROLASE"/>
    <property type="match status" value="1"/>
</dbReference>